<protein>
    <submittedName>
        <fullName evidence="4">Putative dehydrogenase</fullName>
    </submittedName>
</protein>
<dbReference type="InterPro" id="IPR000683">
    <property type="entry name" value="Gfo/Idh/MocA-like_OxRdtase_N"/>
</dbReference>
<comment type="caution">
    <text evidence="4">The sequence shown here is derived from an EMBL/GenBank/DDBJ whole genome shotgun (WGS) entry which is preliminary data.</text>
</comment>
<proteinExistence type="predicted"/>
<keyword evidence="1" id="KW-0560">Oxidoreductase</keyword>
<dbReference type="Pfam" id="PF01408">
    <property type="entry name" value="GFO_IDH_MocA"/>
    <property type="match status" value="1"/>
</dbReference>
<dbReference type="Proteomes" id="UP000527324">
    <property type="component" value="Unassembled WGS sequence"/>
</dbReference>
<dbReference type="Gene3D" id="3.30.360.10">
    <property type="entry name" value="Dihydrodipicolinate Reductase, domain 2"/>
    <property type="match status" value="1"/>
</dbReference>
<dbReference type="InterPro" id="IPR036291">
    <property type="entry name" value="NAD(P)-bd_dom_sf"/>
</dbReference>
<evidence type="ECO:0000259" key="2">
    <source>
        <dbReference type="Pfam" id="PF01408"/>
    </source>
</evidence>
<evidence type="ECO:0000259" key="3">
    <source>
        <dbReference type="Pfam" id="PF22725"/>
    </source>
</evidence>
<evidence type="ECO:0000313" key="5">
    <source>
        <dbReference type="Proteomes" id="UP000527324"/>
    </source>
</evidence>
<name>A0A7W9C8F2_9CAUL</name>
<dbReference type="EMBL" id="JACHOQ010000008">
    <property type="protein sequence ID" value="MBB5740932.1"/>
    <property type="molecule type" value="Genomic_DNA"/>
</dbReference>
<dbReference type="SUPFAM" id="SSF55347">
    <property type="entry name" value="Glyceraldehyde-3-phosphate dehydrogenase-like, C-terminal domain"/>
    <property type="match status" value="1"/>
</dbReference>
<dbReference type="GO" id="GO:0016491">
    <property type="term" value="F:oxidoreductase activity"/>
    <property type="evidence" value="ECO:0007669"/>
    <property type="project" value="UniProtKB-KW"/>
</dbReference>
<dbReference type="PANTHER" id="PTHR43818:SF11">
    <property type="entry name" value="BCDNA.GH03377"/>
    <property type="match status" value="1"/>
</dbReference>
<sequence length="341" mass="36528">MTDLLLQRGASSELRRPRVGFLGVGWIGRHRMAAMLDAGRIEAVAVAEPDPDMAREALVLAPDATVCPDLDDLLAQDLDGLVIATPSALHADQAQRALDAGVAVFCQKPLGRNAQETEAAIAAARRANRLLAVDLSYRFTAAVQALKTQLELGVMGRIHAVDLTFHNAYGPDKPWFYDAALSGGGCVMDLGVHLVDLCLWLLDDAVAGVEANLRRQGRPLAGRKEAEDYAVATLILKSGAVVRLACSWRLPAGQDAVIEAAFYGERGGAALRNLGGSFYDFEATAFEGVTRRVLASPPDDWGGRAAQAWAQALAEGKRYDPEVERLVEVARTLDRIYAAAA</sequence>
<dbReference type="GO" id="GO:0000166">
    <property type="term" value="F:nucleotide binding"/>
    <property type="evidence" value="ECO:0007669"/>
    <property type="project" value="InterPro"/>
</dbReference>
<reference evidence="4 5" key="1">
    <citation type="submission" date="2020-08" db="EMBL/GenBank/DDBJ databases">
        <title>Genomic Encyclopedia of Type Strains, Phase IV (KMG-IV): sequencing the most valuable type-strain genomes for metagenomic binning, comparative biology and taxonomic classification.</title>
        <authorList>
            <person name="Goeker M."/>
        </authorList>
    </citation>
    <scope>NUCLEOTIDE SEQUENCE [LARGE SCALE GENOMIC DNA]</scope>
    <source>
        <strain evidence="4 5">DSM 4731</strain>
    </source>
</reference>
<evidence type="ECO:0000256" key="1">
    <source>
        <dbReference type="ARBA" id="ARBA00023002"/>
    </source>
</evidence>
<organism evidence="4 5">
    <name type="scientific">Brevundimonas aurantiaca</name>
    <dbReference type="NCBI Taxonomy" id="74316"/>
    <lineage>
        <taxon>Bacteria</taxon>
        <taxon>Pseudomonadati</taxon>
        <taxon>Pseudomonadota</taxon>
        <taxon>Alphaproteobacteria</taxon>
        <taxon>Caulobacterales</taxon>
        <taxon>Caulobacteraceae</taxon>
        <taxon>Brevundimonas</taxon>
    </lineage>
</organism>
<dbReference type="AlphaFoldDB" id="A0A7W9C8F2"/>
<dbReference type="InterPro" id="IPR055170">
    <property type="entry name" value="GFO_IDH_MocA-like_dom"/>
</dbReference>
<evidence type="ECO:0000313" key="4">
    <source>
        <dbReference type="EMBL" id="MBB5740932.1"/>
    </source>
</evidence>
<keyword evidence="5" id="KW-1185">Reference proteome</keyword>
<dbReference type="Gene3D" id="3.40.50.720">
    <property type="entry name" value="NAD(P)-binding Rossmann-like Domain"/>
    <property type="match status" value="1"/>
</dbReference>
<feature type="domain" description="GFO/IDH/MocA-like oxidoreductase" evidence="3">
    <location>
        <begin position="143"/>
        <end position="268"/>
    </location>
</feature>
<gene>
    <name evidence="4" type="ORF">GGQ93_002667</name>
</gene>
<feature type="domain" description="Gfo/Idh/MocA-like oxidoreductase N-terminal" evidence="2">
    <location>
        <begin position="18"/>
        <end position="134"/>
    </location>
</feature>
<dbReference type="RefSeq" id="WP_183217654.1">
    <property type="nucleotide sequence ID" value="NZ_CAJFZW010000016.1"/>
</dbReference>
<dbReference type="SUPFAM" id="SSF51735">
    <property type="entry name" value="NAD(P)-binding Rossmann-fold domains"/>
    <property type="match status" value="1"/>
</dbReference>
<dbReference type="Pfam" id="PF22725">
    <property type="entry name" value="GFO_IDH_MocA_C3"/>
    <property type="match status" value="1"/>
</dbReference>
<dbReference type="InterPro" id="IPR050463">
    <property type="entry name" value="Gfo/Idh/MocA_oxidrdct_glycsds"/>
</dbReference>
<dbReference type="GeneID" id="88841012"/>
<dbReference type="PANTHER" id="PTHR43818">
    <property type="entry name" value="BCDNA.GH03377"/>
    <property type="match status" value="1"/>
</dbReference>
<accession>A0A7W9C8F2</accession>